<gene>
    <name evidence="1" type="primary">SWF1</name>
    <name evidence="1" type="ORF">H4R21_000302</name>
</gene>
<reference evidence="1" key="1">
    <citation type="submission" date="2022-07" db="EMBL/GenBank/DDBJ databases">
        <title>Phylogenomic reconstructions and comparative analyses of Kickxellomycotina fungi.</title>
        <authorList>
            <person name="Reynolds N.K."/>
            <person name="Stajich J.E."/>
            <person name="Barry K."/>
            <person name="Grigoriev I.V."/>
            <person name="Crous P."/>
            <person name="Smith M.E."/>
        </authorList>
    </citation>
    <scope>NUCLEOTIDE SEQUENCE</scope>
    <source>
        <strain evidence="1">BCRC 34780</strain>
    </source>
</reference>
<comment type="caution">
    <text evidence="1">The sequence shown here is derived from an EMBL/GenBank/DDBJ whole genome shotgun (WGS) entry which is preliminary data.</text>
</comment>
<accession>A0ACC1LH45</accession>
<organism evidence="1 2">
    <name type="scientific">Coemansia helicoidea</name>
    <dbReference type="NCBI Taxonomy" id="1286919"/>
    <lineage>
        <taxon>Eukaryota</taxon>
        <taxon>Fungi</taxon>
        <taxon>Fungi incertae sedis</taxon>
        <taxon>Zoopagomycota</taxon>
        <taxon>Kickxellomycotina</taxon>
        <taxon>Kickxellomycetes</taxon>
        <taxon>Kickxellales</taxon>
        <taxon>Kickxellaceae</taxon>
        <taxon>Coemansia</taxon>
    </lineage>
</organism>
<dbReference type="Proteomes" id="UP001140087">
    <property type="component" value="Unassembled WGS sequence"/>
</dbReference>
<keyword evidence="2" id="KW-1185">Reference proteome</keyword>
<keyword evidence="1" id="KW-0808">Transferase</keyword>
<protein>
    <submittedName>
        <fullName evidence="1">Palmitoyltransferase swf1</fullName>
        <ecNumber evidence="1">2.3.1.225</ecNumber>
    </submittedName>
</protein>
<name>A0ACC1LH45_9FUNG</name>
<dbReference type="EC" id="2.3.1.225" evidence="1"/>
<evidence type="ECO:0000313" key="2">
    <source>
        <dbReference type="Proteomes" id="UP001140087"/>
    </source>
</evidence>
<dbReference type="EMBL" id="JANBUN010000027">
    <property type="protein sequence ID" value="KAJ2807891.1"/>
    <property type="molecule type" value="Genomic_DNA"/>
</dbReference>
<proteinExistence type="predicted"/>
<sequence length="245" mass="27156">MLAACATFPYDQLLFFERDCATCRLPKPARSKHCAVCGRCIQMAEHHCIWLNNCVGLRNARWFLGFLATFAVVCIYGAYLTATVVLELRHALGLAGPAARVWDDALGRPVALSFRSSLLVVLDDRPLLAVLLVLLAVLAPAILFFAGYQLRIAMLGYTGNEETKWLNVADAIEDGVVFAVRVADDPPREVFRVIEEEDQPGDPRPRRPISHLRQVPNIYDRGAWQNLAFILRPPPAPPGKAGHTD</sequence>
<keyword evidence="1" id="KW-0012">Acyltransferase</keyword>
<evidence type="ECO:0000313" key="1">
    <source>
        <dbReference type="EMBL" id="KAJ2807891.1"/>
    </source>
</evidence>